<feature type="transmembrane region" description="Helical" evidence="1">
    <location>
        <begin position="12"/>
        <end position="37"/>
    </location>
</feature>
<keyword evidence="1" id="KW-1133">Transmembrane helix</keyword>
<dbReference type="AlphaFoldDB" id="A0A177EJ15"/>
<protein>
    <submittedName>
        <fullName evidence="2">Uncharacterized protein</fullName>
    </submittedName>
</protein>
<dbReference type="VEuPathDB" id="MicrosporidiaDB:NEDG_02198"/>
<reference evidence="2 3" key="1">
    <citation type="submission" date="2016-02" db="EMBL/GenBank/DDBJ databases">
        <title>Discovery of a natural microsporidian pathogen with a broad tissue tropism in Caenorhabditis elegans.</title>
        <authorList>
            <person name="Luallen R.J."/>
            <person name="Reinke A.W."/>
            <person name="Tong L."/>
            <person name="Botts M.R."/>
            <person name="Felix M.-A."/>
            <person name="Troemel E.R."/>
        </authorList>
    </citation>
    <scope>NUCLEOTIDE SEQUENCE [LARGE SCALE GENOMIC DNA]</scope>
    <source>
        <strain evidence="2 3">JUm2807</strain>
    </source>
</reference>
<evidence type="ECO:0000313" key="3">
    <source>
        <dbReference type="Proteomes" id="UP000185944"/>
    </source>
</evidence>
<gene>
    <name evidence="2" type="ORF">NEDG_02198</name>
</gene>
<evidence type="ECO:0000256" key="1">
    <source>
        <dbReference type="SAM" id="Phobius"/>
    </source>
</evidence>
<evidence type="ECO:0000313" key="2">
    <source>
        <dbReference type="EMBL" id="OAG30969.1"/>
    </source>
</evidence>
<dbReference type="SUPFAM" id="SSF52058">
    <property type="entry name" value="L domain-like"/>
    <property type="match status" value="1"/>
</dbReference>
<dbReference type="EMBL" id="LTDL01000023">
    <property type="protein sequence ID" value="OAG30969.1"/>
    <property type="molecule type" value="Genomic_DNA"/>
</dbReference>
<dbReference type="GeneID" id="93648548"/>
<comment type="caution">
    <text evidence="2">The sequence shown here is derived from an EMBL/GenBank/DDBJ whole genome shotgun (WGS) entry which is preliminary data.</text>
</comment>
<proteinExistence type="predicted"/>
<dbReference type="Proteomes" id="UP000185944">
    <property type="component" value="Unassembled WGS sequence"/>
</dbReference>
<dbReference type="InterPro" id="IPR032675">
    <property type="entry name" value="LRR_dom_sf"/>
</dbReference>
<dbReference type="Gene3D" id="3.80.10.10">
    <property type="entry name" value="Ribonuclease Inhibitor"/>
    <property type="match status" value="1"/>
</dbReference>
<organism evidence="2 3">
    <name type="scientific">Nematocida displodere</name>
    <dbReference type="NCBI Taxonomy" id="1805483"/>
    <lineage>
        <taxon>Eukaryota</taxon>
        <taxon>Fungi</taxon>
        <taxon>Fungi incertae sedis</taxon>
        <taxon>Microsporidia</taxon>
        <taxon>Nematocida</taxon>
    </lineage>
</organism>
<dbReference type="RefSeq" id="XP_067544793.1">
    <property type="nucleotide sequence ID" value="XM_067689616.1"/>
</dbReference>
<name>A0A177EJ15_9MICR</name>
<sequence>MVELTRSKGGKINLMHVMGIASFMVILVCIIYVYIVIDENEWNDVSSDASATKSRTWTRLALDSANPCTSGGGTGPGTSQTGGMGLSLVAQPMSDPVTQPVTQPVTDPGHDQERPISLGMDPSYILVTRVDEGTRKGDEIILHLADIADKQFKAEMFSEEERGETNRGRYTLSIVGEHRLINRYVVNMIDWVNHKKIVYTTLIFNNVKDFVGCQELFEHPYLKKIVFIDTSINREMITHISDTNMVITLRFEGNCNLSKLRSGENGGKSVQIKMYNVKKLDIMNIPSKTFVASLFGIASFTAVERIRLQGSGISDLVILKKCASLETLCIEQEFSLALPDLAFFYFFRHLQALTMVGNQYVEEVPKARLFDLCRCPKLSRIHLDYKAFFFTQLKTATHNGRLTIIIRHKDRDNAFSYYPSSKKLDVCLFSEALANFDSIKDRLPFTDKTKINLKIVLVDDTENADQTYVSAISMLLAAFSGCEWRGLWMYFPKTPLTFTETFLSFLETYKIEVPIILGNVSLAAITTMEAALPSKDALFLCISTSAGPTPTLRMDTFRKYPLPNFTVESVTDKVFREIEQMHTMVDLSSSEDPQPEPQKGWGWGLDWIWG</sequence>
<accession>A0A177EJ15</accession>
<keyword evidence="1" id="KW-0472">Membrane</keyword>
<keyword evidence="3" id="KW-1185">Reference proteome</keyword>
<keyword evidence="1" id="KW-0812">Transmembrane</keyword>